<dbReference type="SMART" id="SM00091">
    <property type="entry name" value="PAS"/>
    <property type="match status" value="3"/>
</dbReference>
<dbReference type="CDD" id="cd01949">
    <property type="entry name" value="GGDEF"/>
    <property type="match status" value="1"/>
</dbReference>
<evidence type="ECO:0000313" key="3">
    <source>
        <dbReference type="Proteomes" id="UP000319212"/>
    </source>
</evidence>
<dbReference type="AlphaFoldDB" id="A0A502DZA8"/>
<dbReference type="Proteomes" id="UP000319212">
    <property type="component" value="Unassembled WGS sequence"/>
</dbReference>
<sequence length="642" mass="71189">MRLIEQISCLLVCKPCAPSQGFSHGCTNPEGAGALRRQNPPRNPDCTPARYRVNTPPISFPDAPHCGTPDAAVTLLEPVAQALDGLGVALCLFDDADTTLLWNRNFLRFFPEHASHVRVGEPYALNLRRFYEHRLDTREMPLIERYIAEGLVRHRAQQRPFVFEHRGRRLCVASLPMPGVGRVRLWKEEAAEGSEVISVFGGLPGAPEVDGAVLFDHVPDGVMVTGSDNRILWVNEPFVAMYGLANRQAALGLRFDEAYRRTWEGLRADAPYTDRALFEEGLTILEESMRFAGAPFELPLPGARWSRVIAQRGPDGKGVFAHVDISVLKRQQHQLVEAERRARDSETLLRQKSALLEATLDRMEQGIVMVNADRVVEVCNRRAMELLDLPEALMMSRPHFQQVLDHQSAQGEFAETPSDVMAFIQAGGILDTTQRYERRRPDGRVIEIFSVPMEGGGVVRTYTDISSRRRDEERIRHLARHDGLTSLFKREVFLEHLAAAVAGTQQGGEPFAVHYIDIDNFKPINDRFGHAVGDKVLVLVADAMRRTASHGEVLARLGGDEFAVLQYRTAEPSAARALAECILSALAEPMQIEGNALALGASIGIAIHVPGEDDPDLLMRRADSAMYAVKAQGAPGIRIFEG</sequence>
<dbReference type="PROSITE" id="PS50887">
    <property type="entry name" value="GGDEF"/>
    <property type="match status" value="1"/>
</dbReference>
<dbReference type="CDD" id="cd00130">
    <property type="entry name" value="PAS"/>
    <property type="match status" value="1"/>
</dbReference>
<dbReference type="InterPro" id="IPR000014">
    <property type="entry name" value="PAS"/>
</dbReference>
<feature type="domain" description="GGDEF" evidence="1">
    <location>
        <begin position="509"/>
        <end position="642"/>
    </location>
</feature>
<evidence type="ECO:0000313" key="2">
    <source>
        <dbReference type="EMBL" id="TPG29999.1"/>
    </source>
</evidence>
<dbReference type="InterPro" id="IPR000160">
    <property type="entry name" value="GGDEF_dom"/>
</dbReference>
<dbReference type="InterPro" id="IPR043128">
    <property type="entry name" value="Rev_trsase/Diguanyl_cyclase"/>
</dbReference>
<reference evidence="2 3" key="1">
    <citation type="journal article" date="2019" name="Environ. Microbiol.">
        <title>Species interactions and distinct microbial communities in high Arctic permafrost affected cryosols are associated with the CH4 and CO2 gas fluxes.</title>
        <authorList>
            <person name="Altshuler I."/>
            <person name="Hamel J."/>
            <person name="Turney S."/>
            <person name="Magnuson E."/>
            <person name="Levesque R."/>
            <person name="Greer C."/>
            <person name="Whyte L.G."/>
        </authorList>
    </citation>
    <scope>NUCLEOTIDE SEQUENCE [LARGE SCALE GENOMIC DNA]</scope>
    <source>
        <strain evidence="2 3">S06.C</strain>
    </source>
</reference>
<dbReference type="EMBL" id="RCZI01000001">
    <property type="protein sequence ID" value="TPG29999.1"/>
    <property type="molecule type" value="Genomic_DNA"/>
</dbReference>
<gene>
    <name evidence="2" type="ORF">EAH82_00370</name>
</gene>
<dbReference type="PANTHER" id="PTHR44757">
    <property type="entry name" value="DIGUANYLATE CYCLASE DGCP"/>
    <property type="match status" value="1"/>
</dbReference>
<dbReference type="Pfam" id="PF13188">
    <property type="entry name" value="PAS_8"/>
    <property type="match status" value="1"/>
</dbReference>
<dbReference type="SUPFAM" id="SSF55073">
    <property type="entry name" value="Nucleotide cyclase"/>
    <property type="match status" value="1"/>
</dbReference>
<dbReference type="SMART" id="SM00267">
    <property type="entry name" value="GGDEF"/>
    <property type="match status" value="1"/>
</dbReference>
<dbReference type="Pfam" id="PF00990">
    <property type="entry name" value="GGDEF"/>
    <property type="match status" value="1"/>
</dbReference>
<dbReference type="PANTHER" id="PTHR44757:SF2">
    <property type="entry name" value="BIOFILM ARCHITECTURE MAINTENANCE PROTEIN MBAA"/>
    <property type="match status" value="1"/>
</dbReference>
<dbReference type="SUPFAM" id="SSF55785">
    <property type="entry name" value="PYP-like sensor domain (PAS domain)"/>
    <property type="match status" value="2"/>
</dbReference>
<accession>A0A502DZA8</accession>
<dbReference type="Pfam" id="PF12860">
    <property type="entry name" value="PAS_7"/>
    <property type="match status" value="1"/>
</dbReference>
<dbReference type="NCBIfam" id="TIGR00254">
    <property type="entry name" value="GGDEF"/>
    <property type="match status" value="1"/>
</dbReference>
<dbReference type="Gene3D" id="3.30.70.270">
    <property type="match status" value="1"/>
</dbReference>
<dbReference type="InterPro" id="IPR035965">
    <property type="entry name" value="PAS-like_dom_sf"/>
</dbReference>
<organism evidence="2 3">
    <name type="scientific">Variovorax guangxiensis</name>
    <dbReference type="NCBI Taxonomy" id="1775474"/>
    <lineage>
        <taxon>Bacteria</taxon>
        <taxon>Pseudomonadati</taxon>
        <taxon>Pseudomonadota</taxon>
        <taxon>Betaproteobacteria</taxon>
        <taxon>Burkholderiales</taxon>
        <taxon>Comamonadaceae</taxon>
        <taxon>Variovorax</taxon>
    </lineage>
</organism>
<dbReference type="Gene3D" id="3.30.450.20">
    <property type="entry name" value="PAS domain"/>
    <property type="match status" value="2"/>
</dbReference>
<protein>
    <submittedName>
        <fullName evidence="2">Diguanylate cyclase</fullName>
    </submittedName>
</protein>
<comment type="caution">
    <text evidence="2">The sequence shown here is derived from an EMBL/GenBank/DDBJ whole genome shotgun (WGS) entry which is preliminary data.</text>
</comment>
<name>A0A502DZA8_9BURK</name>
<dbReference type="InterPro" id="IPR029787">
    <property type="entry name" value="Nucleotide_cyclase"/>
</dbReference>
<proteinExistence type="predicted"/>
<dbReference type="InterPro" id="IPR052155">
    <property type="entry name" value="Biofilm_reg_signaling"/>
</dbReference>
<evidence type="ECO:0000259" key="1">
    <source>
        <dbReference type="PROSITE" id="PS50887"/>
    </source>
</evidence>
<dbReference type="OrthoDB" id="9813903at2"/>